<name>A0A7J6R1J0_PEROL</name>
<proteinExistence type="predicted"/>
<evidence type="ECO:0000313" key="2">
    <source>
        <dbReference type="EMBL" id="KAF4714447.1"/>
    </source>
</evidence>
<feature type="non-terminal residue" evidence="2">
    <location>
        <position position="142"/>
    </location>
</feature>
<protein>
    <submittedName>
        <fullName evidence="2">Uncharacterized protein</fullName>
    </submittedName>
</protein>
<dbReference type="EMBL" id="JABANM010025537">
    <property type="protein sequence ID" value="KAF4714447.1"/>
    <property type="molecule type" value="Genomic_DNA"/>
</dbReference>
<comment type="caution">
    <text evidence="2">The sequence shown here is derived from an EMBL/GenBank/DDBJ whole genome shotgun (WGS) entry which is preliminary data.</text>
</comment>
<keyword evidence="1" id="KW-1133">Transmembrane helix</keyword>
<evidence type="ECO:0000256" key="1">
    <source>
        <dbReference type="SAM" id="Phobius"/>
    </source>
</evidence>
<reference evidence="2 3" key="1">
    <citation type="submission" date="2020-04" db="EMBL/GenBank/DDBJ databases">
        <title>Perkinsus olseni comparative genomics.</title>
        <authorList>
            <person name="Bogema D.R."/>
        </authorList>
    </citation>
    <scope>NUCLEOTIDE SEQUENCE [LARGE SCALE GENOMIC DNA]</scope>
    <source>
        <strain evidence="2">ATCC PRA-205</strain>
    </source>
</reference>
<keyword evidence="1" id="KW-0812">Transmembrane</keyword>
<gene>
    <name evidence="2" type="ORF">FOZ62_002963</name>
</gene>
<keyword evidence="1" id="KW-0472">Membrane</keyword>
<feature type="transmembrane region" description="Helical" evidence="1">
    <location>
        <begin position="71"/>
        <end position="90"/>
    </location>
</feature>
<dbReference type="AlphaFoldDB" id="A0A7J6R1J0"/>
<feature type="transmembrane region" description="Helical" evidence="1">
    <location>
        <begin position="110"/>
        <end position="130"/>
    </location>
</feature>
<sequence>MRACREHSAQLSALERNLYFTTTTSSVSRLVLGLTVTDIRMSMTLRVRTNGQETMDPSTPRSGQPSVNLVALRRPAAAWVVAVTPIIVITRTQSRFRSINWNISTDYSKSIPAMFGGAILVLGTLFIACTSRSKGRGLGRQT</sequence>
<organism evidence="2 3">
    <name type="scientific">Perkinsus olseni</name>
    <name type="common">Perkinsus atlanticus</name>
    <dbReference type="NCBI Taxonomy" id="32597"/>
    <lineage>
        <taxon>Eukaryota</taxon>
        <taxon>Sar</taxon>
        <taxon>Alveolata</taxon>
        <taxon>Perkinsozoa</taxon>
        <taxon>Perkinsea</taxon>
        <taxon>Perkinsida</taxon>
        <taxon>Perkinsidae</taxon>
        <taxon>Perkinsus</taxon>
    </lineage>
</organism>
<dbReference type="Proteomes" id="UP000574390">
    <property type="component" value="Unassembled WGS sequence"/>
</dbReference>
<evidence type="ECO:0000313" key="3">
    <source>
        <dbReference type="Proteomes" id="UP000574390"/>
    </source>
</evidence>
<accession>A0A7J6R1J0</accession>